<proteinExistence type="predicted"/>
<sequence length="293" mass="31858">MWMSPAGLDDFLSPRIDAAGFDWADLDALLQTSNNTNSAGALLTEHCKPDAEENVDLNWPGHALRRAAGRPTAGSYASLVSMEGSPRSQARSGESRLEGRLADRDGVSPLSLEPTPWLAPTSPLLDELVCSAVAGIVESEHSIASRPFSSSASDGESRRSYTAASVSCFSGEPVQMLPSVSDNAECSEHQQPILPLMLRGATPSSALSAKELRYRAYIRYREKKRQRTFRKTVRYACRKELAEARPRYKGRFVRKSELAKGDRGMHSAENDCTGVNELGGAIATTTATEIRHS</sequence>
<evidence type="ECO:0000256" key="2">
    <source>
        <dbReference type="ARBA" id="ARBA00023242"/>
    </source>
</evidence>
<evidence type="ECO:0000313" key="5">
    <source>
        <dbReference type="EMBL" id="KAF6000732.1"/>
    </source>
</evidence>
<dbReference type="AlphaFoldDB" id="A0A7J7ICA2"/>
<feature type="region of interest" description="Disordered" evidence="3">
    <location>
        <begin position="79"/>
        <end position="114"/>
    </location>
</feature>
<dbReference type="EMBL" id="VWRR01000018">
    <property type="protein sequence ID" value="KAF6000732.1"/>
    <property type="molecule type" value="Genomic_DNA"/>
</dbReference>
<evidence type="ECO:0000256" key="1">
    <source>
        <dbReference type="ARBA" id="ARBA00004123"/>
    </source>
</evidence>
<protein>
    <recommendedName>
        <fullName evidence="4">CCT domain-containing protein</fullName>
    </recommendedName>
</protein>
<dbReference type="InterPro" id="IPR010402">
    <property type="entry name" value="CCT_domain"/>
</dbReference>
<keyword evidence="2" id="KW-0539">Nucleus</keyword>
<dbReference type="GO" id="GO:0003700">
    <property type="term" value="F:DNA-binding transcription factor activity"/>
    <property type="evidence" value="ECO:0007669"/>
    <property type="project" value="TreeGrafter"/>
</dbReference>
<evidence type="ECO:0000313" key="6">
    <source>
        <dbReference type="Proteomes" id="UP000530660"/>
    </source>
</evidence>
<accession>A0A7J7ICA2</accession>
<reference evidence="5 6" key="1">
    <citation type="journal article" date="2020" name="J. Phycol.">
        <title>Comparative genome analysis reveals Cyanidiococcus gen. nov., a new extremophilic red algal genus sister to Cyanidioschyzon (Cyanidioschyzonaceae, Rhodophyta).</title>
        <authorList>
            <person name="Liu S.-L."/>
            <person name="Chiang Y.-R."/>
            <person name="Yoon H.S."/>
            <person name="Fu H.-Y."/>
        </authorList>
    </citation>
    <scope>NUCLEOTIDE SEQUENCE [LARGE SCALE GENOMIC DNA]</scope>
    <source>
        <strain evidence="5 6">THAL066</strain>
    </source>
</reference>
<dbReference type="PROSITE" id="PS51017">
    <property type="entry name" value="CCT"/>
    <property type="match status" value="1"/>
</dbReference>
<comment type="subcellular location">
    <subcellularLocation>
        <location evidence="1">Nucleus</location>
    </subcellularLocation>
</comment>
<organism evidence="5 6">
    <name type="scientific">Cyanidiococcus yangmingshanensis</name>
    <dbReference type="NCBI Taxonomy" id="2690220"/>
    <lineage>
        <taxon>Eukaryota</taxon>
        <taxon>Rhodophyta</taxon>
        <taxon>Bangiophyceae</taxon>
        <taxon>Cyanidiales</taxon>
        <taxon>Cyanidiaceae</taxon>
        <taxon>Cyanidiococcus</taxon>
    </lineage>
</organism>
<dbReference type="OrthoDB" id="6026at2759"/>
<gene>
    <name evidence="5" type="ORF">F1559_002479</name>
</gene>
<dbReference type="InterPro" id="IPR045281">
    <property type="entry name" value="CONSTANS-like"/>
</dbReference>
<dbReference type="GO" id="GO:0005634">
    <property type="term" value="C:nucleus"/>
    <property type="evidence" value="ECO:0007669"/>
    <property type="project" value="UniProtKB-SubCell"/>
</dbReference>
<keyword evidence="6" id="KW-1185">Reference proteome</keyword>
<evidence type="ECO:0000256" key="3">
    <source>
        <dbReference type="SAM" id="MobiDB-lite"/>
    </source>
</evidence>
<name>A0A7J7ICA2_9RHOD</name>
<feature type="domain" description="CCT" evidence="4">
    <location>
        <begin position="213"/>
        <end position="255"/>
    </location>
</feature>
<comment type="caution">
    <text evidence="5">The sequence shown here is derived from an EMBL/GenBank/DDBJ whole genome shotgun (WGS) entry which is preliminary data.</text>
</comment>
<dbReference type="Proteomes" id="UP000530660">
    <property type="component" value="Unassembled WGS sequence"/>
</dbReference>
<dbReference type="PANTHER" id="PTHR31319">
    <property type="entry name" value="ZINC FINGER PROTEIN CONSTANS-LIKE 4"/>
    <property type="match status" value="1"/>
</dbReference>
<feature type="compositionally biased region" description="Basic and acidic residues" evidence="3">
    <location>
        <begin position="93"/>
        <end position="106"/>
    </location>
</feature>
<dbReference type="Pfam" id="PF06203">
    <property type="entry name" value="CCT"/>
    <property type="match status" value="1"/>
</dbReference>
<evidence type="ECO:0000259" key="4">
    <source>
        <dbReference type="PROSITE" id="PS51017"/>
    </source>
</evidence>
<dbReference type="PANTHER" id="PTHR31319:SF77">
    <property type="entry name" value="ZINC FINGER PROTEIN CONSTANS-LIKE 4"/>
    <property type="match status" value="1"/>
</dbReference>